<protein>
    <submittedName>
        <fullName evidence="2">Uncharacterized protein</fullName>
    </submittedName>
</protein>
<evidence type="ECO:0000313" key="2">
    <source>
        <dbReference type="EMBL" id="KAA0061401.1"/>
    </source>
</evidence>
<organism evidence="2 3">
    <name type="scientific">Cucumis melo var. makuwa</name>
    <name type="common">Oriental melon</name>
    <dbReference type="NCBI Taxonomy" id="1194695"/>
    <lineage>
        <taxon>Eukaryota</taxon>
        <taxon>Viridiplantae</taxon>
        <taxon>Streptophyta</taxon>
        <taxon>Embryophyta</taxon>
        <taxon>Tracheophyta</taxon>
        <taxon>Spermatophyta</taxon>
        <taxon>Magnoliopsida</taxon>
        <taxon>eudicotyledons</taxon>
        <taxon>Gunneridae</taxon>
        <taxon>Pentapetalae</taxon>
        <taxon>rosids</taxon>
        <taxon>fabids</taxon>
        <taxon>Cucurbitales</taxon>
        <taxon>Cucurbitaceae</taxon>
        <taxon>Benincaseae</taxon>
        <taxon>Cucumis</taxon>
    </lineage>
</organism>
<dbReference type="AlphaFoldDB" id="A0A5A7V6P0"/>
<dbReference type="EMBL" id="SSTE01004817">
    <property type="protein sequence ID" value="KAA0061401.1"/>
    <property type="molecule type" value="Genomic_DNA"/>
</dbReference>
<evidence type="ECO:0000256" key="1">
    <source>
        <dbReference type="SAM" id="MobiDB-lite"/>
    </source>
</evidence>
<comment type="caution">
    <text evidence="2">The sequence shown here is derived from an EMBL/GenBank/DDBJ whole genome shotgun (WGS) entry which is preliminary data.</text>
</comment>
<feature type="compositionally biased region" description="Basic residues" evidence="1">
    <location>
        <begin position="65"/>
        <end position="80"/>
    </location>
</feature>
<gene>
    <name evidence="2" type="ORF">E6C27_scaffold749G00950</name>
</gene>
<reference evidence="2 3" key="1">
    <citation type="submission" date="2019-08" db="EMBL/GenBank/DDBJ databases">
        <title>Draft genome sequences of two oriental melons (Cucumis melo L. var makuwa).</title>
        <authorList>
            <person name="Kwon S.-Y."/>
        </authorList>
    </citation>
    <scope>NUCLEOTIDE SEQUENCE [LARGE SCALE GENOMIC DNA]</scope>
    <source>
        <strain evidence="3">cv. SW 3</strain>
        <tissue evidence="2">Leaf</tissue>
    </source>
</reference>
<feature type="compositionally biased region" description="Basic and acidic residues" evidence="1">
    <location>
        <begin position="29"/>
        <end position="38"/>
    </location>
</feature>
<dbReference type="Proteomes" id="UP000321393">
    <property type="component" value="Unassembled WGS sequence"/>
</dbReference>
<accession>A0A5A7V6P0</accession>
<name>A0A5A7V6P0_CUCMM</name>
<sequence>MSHPALHTHLLGIEDMVSARTDQPSRATTRAERVERHPQLQPTCKPRRSAGQTHSAAPRLSAPTRKPHRSTPTRKLHRSAPTRQPCCSAPTCQPRRSTPRLASRATPCSRARSNPPAAPTPFFASRLPAEPRPPSAASRVDTCPQAEPIPAFPVEPLSPFEPPSFFGPFPTCHWASLLGKRILLLLKFDRANLLPIRVVPAWVSFGITTNLGLRSPTGRQSRMDIDMIRVIRRDPRSPNILVFPSSLLQTSMS</sequence>
<proteinExistence type="predicted"/>
<feature type="region of interest" description="Disordered" evidence="1">
    <location>
        <begin position="1"/>
        <end position="142"/>
    </location>
</feature>
<evidence type="ECO:0000313" key="3">
    <source>
        <dbReference type="Proteomes" id="UP000321393"/>
    </source>
</evidence>